<protein>
    <submittedName>
        <fullName evidence="1">Glycoside hydrolase family 76 protein</fullName>
    </submittedName>
</protein>
<dbReference type="Proteomes" id="UP001580928">
    <property type="component" value="Unassembled WGS sequence"/>
</dbReference>
<gene>
    <name evidence="1" type="ORF">WKR92_00120</name>
</gene>
<dbReference type="GO" id="GO:0016787">
    <property type="term" value="F:hydrolase activity"/>
    <property type="evidence" value="ECO:0007669"/>
    <property type="project" value="UniProtKB-KW"/>
</dbReference>
<comment type="caution">
    <text evidence="1">The sequence shown here is derived from an EMBL/GenBank/DDBJ whole genome shotgun (WGS) entry which is preliminary data.</text>
</comment>
<proteinExistence type="predicted"/>
<dbReference type="Gene3D" id="1.50.10.20">
    <property type="match status" value="1"/>
</dbReference>
<organism evidence="1 2">
    <name type="scientific">Albibacterium profundi</name>
    <dbReference type="NCBI Taxonomy" id="3134906"/>
    <lineage>
        <taxon>Bacteria</taxon>
        <taxon>Pseudomonadati</taxon>
        <taxon>Bacteroidota</taxon>
        <taxon>Sphingobacteriia</taxon>
        <taxon>Sphingobacteriales</taxon>
        <taxon>Sphingobacteriaceae</taxon>
        <taxon>Albibacterium</taxon>
    </lineage>
</organism>
<dbReference type="SUPFAM" id="SSF48208">
    <property type="entry name" value="Six-hairpin glycosidases"/>
    <property type="match status" value="1"/>
</dbReference>
<dbReference type="InterPro" id="IPR008928">
    <property type="entry name" value="6-hairpin_glycosidase_sf"/>
</dbReference>
<keyword evidence="2" id="KW-1185">Reference proteome</keyword>
<name>A0ABV5C9K2_9SPHI</name>
<reference evidence="1 2" key="1">
    <citation type="submission" date="2024-04" db="EMBL/GenBank/DDBJ databases">
        <title>Albibacterium profundi sp. nov., isolated from sediment of the Challenger Deep of Mariana Trench.</title>
        <authorList>
            <person name="Wang Y."/>
        </authorList>
    </citation>
    <scope>NUCLEOTIDE SEQUENCE [LARGE SCALE GENOMIC DNA]</scope>
    <source>
        <strain evidence="1 2">RHL897</strain>
    </source>
</reference>
<dbReference type="InterPro" id="IPR053169">
    <property type="entry name" value="MUG_Protein"/>
</dbReference>
<dbReference type="PANTHER" id="PTHR47791">
    <property type="entry name" value="MEIOTICALLY UP-REGULATED GENE 191 PROTEIN"/>
    <property type="match status" value="1"/>
</dbReference>
<dbReference type="EMBL" id="JBBVGT010000001">
    <property type="protein sequence ID" value="MFB5944224.1"/>
    <property type="molecule type" value="Genomic_DNA"/>
</dbReference>
<dbReference type="RefSeq" id="WP_375555808.1">
    <property type="nucleotide sequence ID" value="NZ_JBBVGT010000001.1"/>
</dbReference>
<evidence type="ECO:0000313" key="2">
    <source>
        <dbReference type="Proteomes" id="UP001580928"/>
    </source>
</evidence>
<dbReference type="PROSITE" id="PS51257">
    <property type="entry name" value="PROKAR_LIPOPROTEIN"/>
    <property type="match status" value="1"/>
</dbReference>
<accession>A0ABV5C9K2</accession>
<dbReference type="Pfam" id="PF03663">
    <property type="entry name" value="Glyco_hydro_76"/>
    <property type="match status" value="1"/>
</dbReference>
<dbReference type="PANTHER" id="PTHR47791:SF4">
    <property type="entry name" value="(PUTATIVE SECRETED PROTEIN)-RELATED"/>
    <property type="match status" value="1"/>
</dbReference>
<evidence type="ECO:0000313" key="1">
    <source>
        <dbReference type="EMBL" id="MFB5944224.1"/>
    </source>
</evidence>
<keyword evidence="1" id="KW-0378">Hydrolase</keyword>
<sequence>MNKAFILFIVYICTLGFISCSKTSFLDPEDTVGTSIDPVTELKASATNEEHEIELSWTNPNDESLLKVEITYRSLKTNATLSPNPILVDAKSGAESQLTILVPTSDRYIVSAVAINKAGARSLALSVEISPYSPDAKPEEADIPVFLRRADTLMNSLVKLYLDGKERDIWSSNYPHTDGYWGGAAVIWGHGGAFSGYAALKEAGEAYPEYKTKYESLYDERLLTGIDQFRNRRDGRAEAYAVYPGDNDERYYDDNVWVGIDMVDLYLLTKNTKYLDRAKLVWKFVLEGTDDVMGGGVYWKEYGDSKNTCSTAPSAVLAAKMYLATNDETYLNSAKELYSWVKETLQDPSDFLYWDNVRLTDQNDPNSIRIDKSKFSYNAGQPMQAAALLYNITGDSKYLTDAQNIAKSAYRKWFVPFNSYILGEYFNILEPGHVWFQAIMFRGFIELYKIDGDNTYVNAYKKTLANAWLSNARNRQTNLINGDFRGGTSQSSWEILHQGACLEMLARLASLEQEGL</sequence>
<dbReference type="InterPro" id="IPR005198">
    <property type="entry name" value="Glyco_hydro_76"/>
</dbReference>